<accession>A0A9N9K918</accession>
<name>A0A9N9K918_9GLOM</name>
<dbReference type="SUPFAM" id="SSF53098">
    <property type="entry name" value="Ribonuclease H-like"/>
    <property type="match status" value="1"/>
</dbReference>
<dbReference type="GO" id="GO:0003676">
    <property type="term" value="F:nucleic acid binding"/>
    <property type="evidence" value="ECO:0007669"/>
    <property type="project" value="InterPro"/>
</dbReference>
<gene>
    <name evidence="1" type="ORF">DERYTH_LOCUS26228</name>
</gene>
<reference evidence="1" key="1">
    <citation type="submission" date="2021-06" db="EMBL/GenBank/DDBJ databases">
        <authorList>
            <person name="Kallberg Y."/>
            <person name="Tangrot J."/>
            <person name="Rosling A."/>
        </authorList>
    </citation>
    <scope>NUCLEOTIDE SEQUENCE</scope>
    <source>
        <strain evidence="1">MA453B</strain>
    </source>
</reference>
<dbReference type="AlphaFoldDB" id="A0A9N9K918"/>
<dbReference type="InterPro" id="IPR012337">
    <property type="entry name" value="RNaseH-like_sf"/>
</dbReference>
<proteinExistence type="predicted"/>
<dbReference type="OrthoDB" id="5592268at2759"/>
<evidence type="ECO:0000313" key="2">
    <source>
        <dbReference type="Proteomes" id="UP000789405"/>
    </source>
</evidence>
<feature type="non-terminal residue" evidence="1">
    <location>
        <position position="1"/>
    </location>
</feature>
<dbReference type="InterPro" id="IPR036397">
    <property type="entry name" value="RNaseH_sf"/>
</dbReference>
<comment type="caution">
    <text evidence="1">The sequence shown here is derived from an EMBL/GenBank/DDBJ whole genome shotgun (WGS) entry which is preliminary data.</text>
</comment>
<dbReference type="Proteomes" id="UP000789405">
    <property type="component" value="Unassembled WGS sequence"/>
</dbReference>
<evidence type="ECO:0000313" key="1">
    <source>
        <dbReference type="EMBL" id="CAG8816107.1"/>
    </source>
</evidence>
<dbReference type="EMBL" id="CAJVPY010053457">
    <property type="protein sequence ID" value="CAG8816107.1"/>
    <property type="molecule type" value="Genomic_DNA"/>
</dbReference>
<keyword evidence="2" id="KW-1185">Reference proteome</keyword>
<sequence length="141" mass="16557">FNGTLCRSIAKCLRTSQSNWDQLIPSVLFAYRTLKHESTKYTPFYLVHGREAQLPIDVEFNDKENHSVLTYEEVLERRISSLIRTFTDVLIISSRNITSAQELQKERQKYLAKAHEYHENDIVLLYNSAKRQVHGQKFNPK</sequence>
<protein>
    <submittedName>
        <fullName evidence="1">9134_t:CDS:1</fullName>
    </submittedName>
</protein>
<organism evidence="1 2">
    <name type="scientific">Dentiscutata erythropus</name>
    <dbReference type="NCBI Taxonomy" id="1348616"/>
    <lineage>
        <taxon>Eukaryota</taxon>
        <taxon>Fungi</taxon>
        <taxon>Fungi incertae sedis</taxon>
        <taxon>Mucoromycota</taxon>
        <taxon>Glomeromycotina</taxon>
        <taxon>Glomeromycetes</taxon>
        <taxon>Diversisporales</taxon>
        <taxon>Gigasporaceae</taxon>
        <taxon>Dentiscutata</taxon>
    </lineage>
</organism>
<dbReference type="Gene3D" id="3.30.420.10">
    <property type="entry name" value="Ribonuclease H-like superfamily/Ribonuclease H"/>
    <property type="match status" value="1"/>
</dbReference>